<evidence type="ECO:0000313" key="3">
    <source>
        <dbReference type="Proteomes" id="UP001596160"/>
    </source>
</evidence>
<reference evidence="3" key="1">
    <citation type="journal article" date="2019" name="Int. J. Syst. Evol. Microbiol.">
        <title>The Global Catalogue of Microorganisms (GCM) 10K type strain sequencing project: providing services to taxonomists for standard genome sequencing and annotation.</title>
        <authorList>
            <consortium name="The Broad Institute Genomics Platform"/>
            <consortium name="The Broad Institute Genome Sequencing Center for Infectious Disease"/>
            <person name="Wu L."/>
            <person name="Ma J."/>
        </authorList>
    </citation>
    <scope>NUCLEOTIDE SEQUENCE [LARGE SCALE GENOMIC DNA]</scope>
    <source>
        <strain evidence="3">PCU 266</strain>
    </source>
</reference>
<evidence type="ECO:0000313" key="2">
    <source>
        <dbReference type="EMBL" id="MFC5157019.1"/>
    </source>
</evidence>
<sequence>MKKRMSRPRRFASVDNEAIDCLPSILAVGLLTRLIRAQDGEHVTVETLTEKYDEGEKALSGAMRALVEAAFVVKIKIQRATTETVEDDNGKLVVKRGGTWYTEFSVDSLAFSAEDVAEMVREVLTRKNVKNYRVEPKHLDPKNTGLARTVRPAPLMGGVGPTCENTEQRPAPLMGGVGPTCENTEQRPARPNRRAGRAGTAQGGALIKEETVVENSLSSAGGDSGAEPEREAAAPGTPSPLPPAAGVDLAGVVVDAYERAAGYRMVNGTRRVFREQAVALLAAGRSVEWLAARAAEMPAHGWVDLARHVNHPQQRPAPVGGGGGVPGEAPRATPEQIAALRARLLERGTGL</sequence>
<name>A0ABW0AW94_9ACTN</name>
<evidence type="ECO:0000256" key="1">
    <source>
        <dbReference type="SAM" id="MobiDB-lite"/>
    </source>
</evidence>
<accession>A0ABW0AW94</accession>
<dbReference type="RefSeq" id="WP_344486791.1">
    <property type="nucleotide sequence ID" value="NZ_BAAASB010000049.1"/>
</dbReference>
<protein>
    <submittedName>
        <fullName evidence="2">Uncharacterized protein</fullName>
    </submittedName>
</protein>
<proteinExistence type="predicted"/>
<organism evidence="2 3">
    <name type="scientific">Streptomyces amakusaensis</name>
    <dbReference type="NCBI Taxonomy" id="67271"/>
    <lineage>
        <taxon>Bacteria</taxon>
        <taxon>Bacillati</taxon>
        <taxon>Actinomycetota</taxon>
        <taxon>Actinomycetes</taxon>
        <taxon>Kitasatosporales</taxon>
        <taxon>Streptomycetaceae</taxon>
        <taxon>Streptomyces</taxon>
    </lineage>
</organism>
<comment type="caution">
    <text evidence="2">The sequence shown here is derived from an EMBL/GenBank/DDBJ whole genome shotgun (WGS) entry which is preliminary data.</text>
</comment>
<dbReference type="Proteomes" id="UP001596160">
    <property type="component" value="Unassembled WGS sequence"/>
</dbReference>
<dbReference type="EMBL" id="JBHSKP010000058">
    <property type="protein sequence ID" value="MFC5157019.1"/>
    <property type="molecule type" value="Genomic_DNA"/>
</dbReference>
<keyword evidence="3" id="KW-1185">Reference proteome</keyword>
<feature type="region of interest" description="Disordered" evidence="1">
    <location>
        <begin position="170"/>
        <end position="243"/>
    </location>
</feature>
<gene>
    <name evidence="2" type="ORF">ACFPRH_35435</name>
</gene>